<dbReference type="Proteomes" id="UP000257131">
    <property type="component" value="Unassembled WGS sequence"/>
</dbReference>
<dbReference type="InterPro" id="IPR005900">
    <property type="entry name" value="6-phosphogluconolactonase_DevB"/>
</dbReference>
<dbReference type="InterPro" id="IPR006148">
    <property type="entry name" value="Glc/Gal-6P_isomerase"/>
</dbReference>
<dbReference type="UniPathway" id="UPA00115">
    <property type="reaction ID" value="UER00409"/>
</dbReference>
<name>A0A3D9BT19_9RHOB</name>
<evidence type="ECO:0000313" key="10">
    <source>
        <dbReference type="Proteomes" id="UP000257131"/>
    </source>
</evidence>
<comment type="catalytic activity">
    <reaction evidence="1 7">
        <text>6-phospho-D-glucono-1,5-lactone + H2O = 6-phospho-D-gluconate + H(+)</text>
        <dbReference type="Rhea" id="RHEA:12556"/>
        <dbReference type="ChEBI" id="CHEBI:15377"/>
        <dbReference type="ChEBI" id="CHEBI:15378"/>
        <dbReference type="ChEBI" id="CHEBI:57955"/>
        <dbReference type="ChEBI" id="CHEBI:58759"/>
        <dbReference type="EC" id="3.1.1.31"/>
    </reaction>
</comment>
<dbReference type="GO" id="GO:0005975">
    <property type="term" value="P:carbohydrate metabolic process"/>
    <property type="evidence" value="ECO:0007669"/>
    <property type="project" value="UniProtKB-UniRule"/>
</dbReference>
<dbReference type="NCBIfam" id="TIGR01198">
    <property type="entry name" value="pgl"/>
    <property type="match status" value="1"/>
</dbReference>
<evidence type="ECO:0000256" key="4">
    <source>
        <dbReference type="ARBA" id="ARBA00010662"/>
    </source>
</evidence>
<dbReference type="EC" id="3.1.1.31" evidence="5 7"/>
<dbReference type="RefSeq" id="WP_115979554.1">
    <property type="nucleotide sequence ID" value="NZ_QOHR01000010.1"/>
</dbReference>
<organism evidence="9 10">
    <name type="scientific">Rhodosalinus sediminis</name>
    <dbReference type="NCBI Taxonomy" id="1940533"/>
    <lineage>
        <taxon>Bacteria</taxon>
        <taxon>Pseudomonadati</taxon>
        <taxon>Pseudomonadota</taxon>
        <taxon>Alphaproteobacteria</taxon>
        <taxon>Rhodobacterales</taxon>
        <taxon>Paracoccaceae</taxon>
        <taxon>Rhodosalinus</taxon>
    </lineage>
</organism>
<comment type="similarity">
    <text evidence="4 7">Belongs to the glucosamine/galactosamine-6-phosphate isomerase family. 6-phosphogluconolactonase subfamily.</text>
</comment>
<evidence type="ECO:0000313" key="9">
    <source>
        <dbReference type="EMBL" id="REC56648.1"/>
    </source>
</evidence>
<dbReference type="EMBL" id="QOHR01000010">
    <property type="protein sequence ID" value="REC56648.1"/>
    <property type="molecule type" value="Genomic_DNA"/>
</dbReference>
<dbReference type="Pfam" id="PF01182">
    <property type="entry name" value="Glucosamine_iso"/>
    <property type="match status" value="1"/>
</dbReference>
<comment type="pathway">
    <text evidence="3 7">Carbohydrate degradation; pentose phosphate pathway; D-ribulose 5-phosphate from D-glucose 6-phosphate (oxidative stage): step 2/3.</text>
</comment>
<dbReference type="AlphaFoldDB" id="A0A3D9BT19"/>
<evidence type="ECO:0000256" key="3">
    <source>
        <dbReference type="ARBA" id="ARBA00004961"/>
    </source>
</evidence>
<reference evidence="9 10" key="1">
    <citation type="journal article" date="2017" name="Int. J. Syst. Evol. Microbiol.">
        <title>Rhodosalinus sediminis gen. nov., sp. nov., isolated from marine saltern.</title>
        <authorList>
            <person name="Guo L.Y."/>
            <person name="Ling S.K."/>
            <person name="Li C.M."/>
            <person name="Chen G.J."/>
            <person name="Du Z.J."/>
        </authorList>
    </citation>
    <scope>NUCLEOTIDE SEQUENCE [LARGE SCALE GENOMIC DNA]</scope>
    <source>
        <strain evidence="9 10">WDN1C137</strain>
    </source>
</reference>
<dbReference type="OrthoDB" id="9810967at2"/>
<dbReference type="SUPFAM" id="SSF100950">
    <property type="entry name" value="NagB/RpiA/CoA transferase-like"/>
    <property type="match status" value="1"/>
</dbReference>
<gene>
    <name evidence="7 9" type="primary">pgl</name>
    <name evidence="9" type="ORF">DRV84_08995</name>
</gene>
<dbReference type="InterPro" id="IPR037171">
    <property type="entry name" value="NagB/RpiA_transferase-like"/>
</dbReference>
<feature type="domain" description="Glucosamine/galactosamine-6-phosphate isomerase" evidence="8">
    <location>
        <begin position="8"/>
        <end position="221"/>
    </location>
</feature>
<sequence length="223" mass="23950">MDFVEYADRELMAIDLANKLAGALRAALARSERVLFAVPGGSTPGPVFDALCAARIDWASVDVLLTDERWVRPDHPRSNTRLVRERLLVERAAAATLLPMYQPTDTPEEAVARVTEAIAPHLPISVLLLGMGDDGHVASLFPGTEGLAAALAEDAAPVMALRPPEAEEPRLTLTRPVLDGALSKHLAIVGETKRAVLERAQRRSEAEAPVRAVLGGLTVHWAP</sequence>
<evidence type="ECO:0000256" key="2">
    <source>
        <dbReference type="ARBA" id="ARBA00002681"/>
    </source>
</evidence>
<evidence type="ECO:0000256" key="6">
    <source>
        <dbReference type="ARBA" id="ARBA00020337"/>
    </source>
</evidence>
<evidence type="ECO:0000256" key="1">
    <source>
        <dbReference type="ARBA" id="ARBA00000832"/>
    </source>
</evidence>
<dbReference type="Gene3D" id="3.40.50.1360">
    <property type="match status" value="1"/>
</dbReference>
<comment type="function">
    <text evidence="2 7">Hydrolysis of 6-phosphogluconolactone to 6-phosphogluconate.</text>
</comment>
<dbReference type="PANTHER" id="PTHR11054">
    <property type="entry name" value="6-PHOSPHOGLUCONOLACTONASE"/>
    <property type="match status" value="1"/>
</dbReference>
<evidence type="ECO:0000256" key="7">
    <source>
        <dbReference type="RuleBase" id="RU365095"/>
    </source>
</evidence>
<keyword evidence="10" id="KW-1185">Reference proteome</keyword>
<dbReference type="GO" id="GO:0017057">
    <property type="term" value="F:6-phosphogluconolactonase activity"/>
    <property type="evidence" value="ECO:0007669"/>
    <property type="project" value="UniProtKB-UniRule"/>
</dbReference>
<protein>
    <recommendedName>
        <fullName evidence="6 7">6-phosphogluconolactonase</fullName>
        <shortName evidence="7">6PGL</shortName>
        <ecNumber evidence="5 7">3.1.1.31</ecNumber>
    </recommendedName>
</protein>
<keyword evidence="7 9" id="KW-0378">Hydrolase</keyword>
<dbReference type="GO" id="GO:0006098">
    <property type="term" value="P:pentose-phosphate shunt"/>
    <property type="evidence" value="ECO:0007669"/>
    <property type="project" value="UniProtKB-UniPathway"/>
</dbReference>
<dbReference type="PANTHER" id="PTHR11054:SF0">
    <property type="entry name" value="6-PHOSPHOGLUCONOLACTONASE"/>
    <property type="match status" value="1"/>
</dbReference>
<comment type="caution">
    <text evidence="9">The sequence shown here is derived from an EMBL/GenBank/DDBJ whole genome shotgun (WGS) entry which is preliminary data.</text>
</comment>
<dbReference type="CDD" id="cd01400">
    <property type="entry name" value="6PGL"/>
    <property type="match status" value="1"/>
</dbReference>
<evidence type="ECO:0000256" key="5">
    <source>
        <dbReference type="ARBA" id="ARBA00013198"/>
    </source>
</evidence>
<evidence type="ECO:0000259" key="8">
    <source>
        <dbReference type="Pfam" id="PF01182"/>
    </source>
</evidence>
<dbReference type="InterPro" id="IPR039104">
    <property type="entry name" value="6PGL"/>
</dbReference>
<accession>A0A3D9BT19</accession>
<proteinExistence type="inferred from homology"/>